<evidence type="ECO:0000313" key="3">
    <source>
        <dbReference type="Proteomes" id="UP000029120"/>
    </source>
</evidence>
<feature type="region of interest" description="Disordered" evidence="1">
    <location>
        <begin position="1"/>
        <end position="21"/>
    </location>
</feature>
<reference evidence="3" key="1">
    <citation type="journal article" date="2015" name="Nat. Plants">
        <title>Genome expansion of Arabis alpina linked with retrotransposition and reduced symmetric DNA methylation.</title>
        <authorList>
            <person name="Willing E.M."/>
            <person name="Rawat V."/>
            <person name="Mandakova T."/>
            <person name="Maumus F."/>
            <person name="James G.V."/>
            <person name="Nordstroem K.J."/>
            <person name="Becker C."/>
            <person name="Warthmann N."/>
            <person name="Chica C."/>
            <person name="Szarzynska B."/>
            <person name="Zytnicki M."/>
            <person name="Albani M.C."/>
            <person name="Kiefer C."/>
            <person name="Bergonzi S."/>
            <person name="Castaings L."/>
            <person name="Mateos J.L."/>
            <person name="Berns M.C."/>
            <person name="Bujdoso N."/>
            <person name="Piofczyk T."/>
            <person name="de Lorenzo L."/>
            <person name="Barrero-Sicilia C."/>
            <person name="Mateos I."/>
            <person name="Piednoel M."/>
            <person name="Hagmann J."/>
            <person name="Chen-Min-Tao R."/>
            <person name="Iglesias-Fernandez R."/>
            <person name="Schuster S.C."/>
            <person name="Alonso-Blanco C."/>
            <person name="Roudier F."/>
            <person name="Carbonero P."/>
            <person name="Paz-Ares J."/>
            <person name="Davis S.J."/>
            <person name="Pecinka A."/>
            <person name="Quesneville H."/>
            <person name="Colot V."/>
            <person name="Lysak M.A."/>
            <person name="Weigel D."/>
            <person name="Coupland G."/>
            <person name="Schneeberger K."/>
        </authorList>
    </citation>
    <scope>NUCLEOTIDE SEQUENCE [LARGE SCALE GENOMIC DNA]</scope>
    <source>
        <strain evidence="3">cv. Pajares</strain>
    </source>
</reference>
<evidence type="ECO:0000313" key="2">
    <source>
        <dbReference type="EMBL" id="KFK40801.1"/>
    </source>
</evidence>
<accession>A0A087HF99</accession>
<keyword evidence="3" id="KW-1185">Reference proteome</keyword>
<feature type="region of interest" description="Disordered" evidence="1">
    <location>
        <begin position="43"/>
        <end position="78"/>
    </location>
</feature>
<dbReference type="AlphaFoldDB" id="A0A087HF99"/>
<sequence length="78" mass="9145">MSNDATFLPKQGSVANNRGVESNCRLDEEMLRDPDRDRYWSKRRVVTRLGSSNSGKDKVRRHNANKHEKNKPDPERHR</sequence>
<dbReference type="Gramene" id="KFK40801">
    <property type="protein sequence ID" value="KFK40801"/>
    <property type="gene ID" value="AALP_AA2G043000"/>
</dbReference>
<proteinExistence type="predicted"/>
<feature type="compositionally biased region" description="Basic and acidic residues" evidence="1">
    <location>
        <begin position="65"/>
        <end position="78"/>
    </location>
</feature>
<name>A0A087HF99_ARAAL</name>
<organism evidence="2 3">
    <name type="scientific">Arabis alpina</name>
    <name type="common">Alpine rock-cress</name>
    <dbReference type="NCBI Taxonomy" id="50452"/>
    <lineage>
        <taxon>Eukaryota</taxon>
        <taxon>Viridiplantae</taxon>
        <taxon>Streptophyta</taxon>
        <taxon>Embryophyta</taxon>
        <taxon>Tracheophyta</taxon>
        <taxon>Spermatophyta</taxon>
        <taxon>Magnoliopsida</taxon>
        <taxon>eudicotyledons</taxon>
        <taxon>Gunneridae</taxon>
        <taxon>Pentapetalae</taxon>
        <taxon>rosids</taxon>
        <taxon>malvids</taxon>
        <taxon>Brassicales</taxon>
        <taxon>Brassicaceae</taxon>
        <taxon>Arabideae</taxon>
        <taxon>Arabis</taxon>
    </lineage>
</organism>
<evidence type="ECO:0000256" key="1">
    <source>
        <dbReference type="SAM" id="MobiDB-lite"/>
    </source>
</evidence>
<protein>
    <submittedName>
        <fullName evidence="2">Uncharacterized protein</fullName>
    </submittedName>
</protein>
<dbReference type="Proteomes" id="UP000029120">
    <property type="component" value="Chromosome 2"/>
</dbReference>
<gene>
    <name evidence="2" type="ordered locus">AALP_Aa2g043000</name>
</gene>
<dbReference type="EMBL" id="CM002870">
    <property type="protein sequence ID" value="KFK40801.1"/>
    <property type="molecule type" value="Genomic_DNA"/>
</dbReference>